<name>A0ABY5F2B3_9ACTN</name>
<evidence type="ECO:0000313" key="2">
    <source>
        <dbReference type="Proteomes" id="UP001058236"/>
    </source>
</evidence>
<organism evidence="1 2">
    <name type="scientific">Streptomyces cavourensis</name>
    <dbReference type="NCBI Taxonomy" id="67258"/>
    <lineage>
        <taxon>Bacteria</taxon>
        <taxon>Bacillati</taxon>
        <taxon>Actinomycetota</taxon>
        <taxon>Actinomycetes</taxon>
        <taxon>Kitasatosporales</taxon>
        <taxon>Streptomycetaceae</taxon>
        <taxon>Streptomyces</taxon>
    </lineage>
</organism>
<proteinExistence type="predicted"/>
<dbReference type="RefSeq" id="WP_255238726.1">
    <property type="nucleotide sequence ID" value="NZ_CP101397.1"/>
</dbReference>
<dbReference type="EMBL" id="CP101397">
    <property type="protein sequence ID" value="UTR77989.1"/>
    <property type="molecule type" value="Genomic_DNA"/>
</dbReference>
<keyword evidence="2" id="KW-1185">Reference proteome</keyword>
<sequence>MRIAAVQMLVNNPHVIFGSTDVVDDFIEIPSPEASLVKGGHLAVRTRAQVAPVLIQVWRGPHPDLGTVVFDGPTYLPDGSLFVLDVERSTIFSRKCGPSGSRRLTVRVDEVGEASRVDLVLDVGENRMELSRIGTYPLPAIAGVSDPLAPADILNLILSDFDRPKARLVTAMDLVIHEWVADTSSRAAVHRSSRVRQIVEWMRSAFPLVGLGELKRVGSLIDREVADIADGRDDEIAVRISEGSLKGLL</sequence>
<accession>A0ABY5F2B3</accession>
<protein>
    <submittedName>
        <fullName evidence="1">Uncharacterized protein</fullName>
    </submittedName>
</protein>
<reference evidence="1" key="1">
    <citation type="submission" date="2022-07" db="EMBL/GenBank/DDBJ databases">
        <title>Genomic of Streptomyces cavourensis F2.</title>
        <authorList>
            <person name="Hu S."/>
            <person name="Liang W."/>
        </authorList>
    </citation>
    <scope>NUCLEOTIDE SEQUENCE</scope>
    <source>
        <strain evidence="1">F2</strain>
    </source>
</reference>
<gene>
    <name evidence="1" type="ORF">NLU04_05775</name>
</gene>
<evidence type="ECO:0000313" key="1">
    <source>
        <dbReference type="EMBL" id="UTR77989.1"/>
    </source>
</evidence>
<dbReference type="Proteomes" id="UP001058236">
    <property type="component" value="Chromosome"/>
</dbReference>